<dbReference type="InterPro" id="IPR051487">
    <property type="entry name" value="Ser/Thr_Proteases_Immune/Dev"/>
</dbReference>
<keyword evidence="4 11" id="KW-0378">Hydrolase</keyword>
<keyword evidence="5 11" id="KW-0720">Serine protease</keyword>
<keyword evidence="8" id="KW-1015">Disulfide bond</keyword>
<dbReference type="InterPro" id="IPR009003">
    <property type="entry name" value="Peptidase_S1_PA"/>
</dbReference>
<dbReference type="InterPro" id="IPR018114">
    <property type="entry name" value="TRYPSIN_HIS"/>
</dbReference>
<reference evidence="15" key="1">
    <citation type="journal article" date="2023" name="Insect Mol. Biol.">
        <title>Genome sequencing provides insights into the evolution of gene families encoding plant cell wall-degrading enzymes in longhorned beetles.</title>
        <authorList>
            <person name="Shin N.R."/>
            <person name="Okamura Y."/>
            <person name="Kirsch R."/>
            <person name="Pauchet Y."/>
        </authorList>
    </citation>
    <scope>NUCLEOTIDE SEQUENCE</scope>
    <source>
        <strain evidence="15">AMC_N1</strain>
    </source>
</reference>
<dbReference type="Proteomes" id="UP001162162">
    <property type="component" value="Unassembled WGS sequence"/>
</dbReference>
<dbReference type="PROSITE" id="PS51888">
    <property type="entry name" value="CLIP"/>
    <property type="match status" value="2"/>
</dbReference>
<dbReference type="SMART" id="SM00020">
    <property type="entry name" value="Tryp_SPc"/>
    <property type="match status" value="1"/>
</dbReference>
<dbReference type="InterPro" id="IPR001314">
    <property type="entry name" value="Peptidase_S1A"/>
</dbReference>
<dbReference type="FunFam" id="2.40.10.10:FF:000078">
    <property type="entry name" value="Serine protease H137"/>
    <property type="match status" value="1"/>
</dbReference>
<evidence type="ECO:0000256" key="6">
    <source>
        <dbReference type="ARBA" id="ARBA00022837"/>
    </source>
</evidence>
<dbReference type="EMBL" id="JAPWTK010000009">
    <property type="protein sequence ID" value="KAJ8960309.1"/>
    <property type="molecule type" value="Genomic_DNA"/>
</dbReference>
<dbReference type="Pfam" id="PF12032">
    <property type="entry name" value="CLIP"/>
    <property type="match status" value="3"/>
</dbReference>
<dbReference type="FunFam" id="2.40.10.10:FF:000028">
    <property type="entry name" value="Serine protease easter"/>
    <property type="match status" value="1"/>
</dbReference>
<dbReference type="GO" id="GO:0051604">
    <property type="term" value="P:protein maturation"/>
    <property type="evidence" value="ECO:0007669"/>
    <property type="project" value="UniProtKB-ARBA"/>
</dbReference>
<comment type="similarity">
    <text evidence="10">Belongs to the peptidase S1 family. CLIP subfamily.</text>
</comment>
<keyword evidence="16" id="KW-1185">Reference proteome</keyword>
<feature type="domain" description="Clip" evidence="14">
    <location>
        <begin position="100"/>
        <end position="151"/>
    </location>
</feature>
<evidence type="ECO:0000313" key="15">
    <source>
        <dbReference type="EMBL" id="KAJ8960309.1"/>
    </source>
</evidence>
<feature type="domain" description="Peptidase S1" evidence="13">
    <location>
        <begin position="375"/>
        <end position="622"/>
    </location>
</feature>
<keyword evidence="1 11" id="KW-0645">Protease</keyword>
<dbReference type="GO" id="GO:0004252">
    <property type="term" value="F:serine-type endopeptidase activity"/>
    <property type="evidence" value="ECO:0007669"/>
    <property type="project" value="InterPro"/>
</dbReference>
<evidence type="ECO:0000256" key="4">
    <source>
        <dbReference type="ARBA" id="ARBA00022801"/>
    </source>
</evidence>
<dbReference type="GO" id="GO:0046872">
    <property type="term" value="F:metal ion binding"/>
    <property type="evidence" value="ECO:0007669"/>
    <property type="project" value="UniProtKB-KW"/>
</dbReference>
<keyword evidence="7" id="KW-0865">Zymogen</keyword>
<dbReference type="Pfam" id="PF00089">
    <property type="entry name" value="Trypsin"/>
    <property type="match status" value="1"/>
</dbReference>
<feature type="domain" description="Clip" evidence="14">
    <location>
        <begin position="29"/>
        <end position="80"/>
    </location>
</feature>
<dbReference type="CDD" id="cd00190">
    <property type="entry name" value="Tryp_SPc"/>
    <property type="match status" value="1"/>
</dbReference>
<keyword evidence="2" id="KW-0479">Metal-binding</keyword>
<dbReference type="Gene3D" id="3.30.1640.30">
    <property type="match status" value="3"/>
</dbReference>
<evidence type="ECO:0000259" key="14">
    <source>
        <dbReference type="PROSITE" id="PS51888"/>
    </source>
</evidence>
<comment type="caution">
    <text evidence="15">The sequence shown here is derived from an EMBL/GenBank/DDBJ whole genome shotgun (WGS) entry which is preliminary data.</text>
</comment>
<dbReference type="InterPro" id="IPR043504">
    <property type="entry name" value="Peptidase_S1_PA_chymotrypsin"/>
</dbReference>
<proteinExistence type="inferred from homology"/>
<feature type="chain" id="PRO_5043575013" description="CLIP domain-containing serine protease" evidence="12">
    <location>
        <begin position="22"/>
        <end position="627"/>
    </location>
</feature>
<evidence type="ECO:0008006" key="17">
    <source>
        <dbReference type="Google" id="ProtNLM"/>
    </source>
</evidence>
<dbReference type="InterPro" id="IPR033116">
    <property type="entry name" value="TRYPSIN_SER"/>
</dbReference>
<sequence>MYIGFMKCLVFLSVLVKLSSQTSTDSYRGCNEKSRCIPLKDCDNLMEYIQNQQKPLKSSSVEFLRRQHCGFHEGHPKVCCSGFSEIHISHKEPSSAGNSSCRAKTNCIPLKDCRPYVDLVKSMEKPLKPPVVDFFRSQQCGFQEGYPKVCCSQLPKEFGNVKHARPESRPSVKIPREELLVDDDISRLEPTNKRGVDKATTVKPEWKQTSSTMSLKEKSEALNRAFAMSELFDFTGPYDLFRRKRFNNDSVLEVEANDLLRVINSPRYVCHPPRGNICVKARQCRFFDDLLNRTAKPRPPFVIDLIREYQCGFDGVTPYVCCQEPSPTLPPETTKVIKTTPRVKFSILTRTIAGHKNVNLLPNDICGPVSTDSRITYGTRTAIGEFPWMALIAYYEHEVLDFKCGGTVINERYVLTAAHCILPSSIVGVRLGEHNLDTMIDCDLDEENCAPPPQDFYIENFKIHPNYNSTIYSNDIALIRLATPANFSSFTVKPICLPMGEMDLKGRSAIVSGWGVTETGFRSKELLKVSLPVLPVSKCQSNYNNFAIVTEKQVCAGGYNGKDSCGGDSGGPMQYAVVINGTARFIQYGIVSYGARYCGMSGQPSVYTKVPEYMTWILDNLEPSLDD</sequence>
<dbReference type="PRINTS" id="PR00722">
    <property type="entry name" value="CHYMOTRYPSIN"/>
</dbReference>
<name>A0AAV8Z8V3_9CUCU</name>
<evidence type="ECO:0000256" key="1">
    <source>
        <dbReference type="ARBA" id="ARBA00022670"/>
    </source>
</evidence>
<evidence type="ECO:0000256" key="12">
    <source>
        <dbReference type="SAM" id="SignalP"/>
    </source>
</evidence>
<keyword evidence="6" id="KW-0106">Calcium</keyword>
<organism evidence="15 16">
    <name type="scientific">Aromia moschata</name>
    <dbReference type="NCBI Taxonomy" id="1265417"/>
    <lineage>
        <taxon>Eukaryota</taxon>
        <taxon>Metazoa</taxon>
        <taxon>Ecdysozoa</taxon>
        <taxon>Arthropoda</taxon>
        <taxon>Hexapoda</taxon>
        <taxon>Insecta</taxon>
        <taxon>Pterygota</taxon>
        <taxon>Neoptera</taxon>
        <taxon>Endopterygota</taxon>
        <taxon>Coleoptera</taxon>
        <taxon>Polyphaga</taxon>
        <taxon>Cucujiformia</taxon>
        <taxon>Chrysomeloidea</taxon>
        <taxon>Cerambycidae</taxon>
        <taxon>Cerambycinae</taxon>
        <taxon>Callichromatini</taxon>
        <taxon>Aromia</taxon>
    </lineage>
</organism>
<protein>
    <recommendedName>
        <fullName evidence="17">CLIP domain-containing serine protease</fullName>
    </recommendedName>
</protein>
<dbReference type="PANTHER" id="PTHR24256">
    <property type="entry name" value="TRYPTASE-RELATED"/>
    <property type="match status" value="1"/>
</dbReference>
<evidence type="ECO:0000256" key="2">
    <source>
        <dbReference type="ARBA" id="ARBA00022723"/>
    </source>
</evidence>
<evidence type="ECO:0000313" key="16">
    <source>
        <dbReference type="Proteomes" id="UP001162162"/>
    </source>
</evidence>
<dbReference type="PROSITE" id="PS50240">
    <property type="entry name" value="TRYPSIN_DOM"/>
    <property type="match status" value="1"/>
</dbReference>
<accession>A0AAV8Z8V3</accession>
<dbReference type="PROSITE" id="PS00135">
    <property type="entry name" value="TRYPSIN_SER"/>
    <property type="match status" value="1"/>
</dbReference>
<evidence type="ECO:0000256" key="7">
    <source>
        <dbReference type="ARBA" id="ARBA00023145"/>
    </source>
</evidence>
<evidence type="ECO:0000256" key="3">
    <source>
        <dbReference type="ARBA" id="ARBA00022729"/>
    </source>
</evidence>
<dbReference type="InterPro" id="IPR001254">
    <property type="entry name" value="Trypsin_dom"/>
</dbReference>
<dbReference type="PROSITE" id="PS00134">
    <property type="entry name" value="TRYPSIN_HIS"/>
    <property type="match status" value="1"/>
</dbReference>
<dbReference type="InterPro" id="IPR022700">
    <property type="entry name" value="CLIP"/>
</dbReference>
<dbReference type="SUPFAM" id="SSF50494">
    <property type="entry name" value="Trypsin-like serine proteases"/>
    <property type="match status" value="1"/>
</dbReference>
<dbReference type="InterPro" id="IPR038565">
    <property type="entry name" value="CLIP_sf"/>
</dbReference>
<dbReference type="AlphaFoldDB" id="A0AAV8Z8V3"/>
<evidence type="ECO:0000256" key="9">
    <source>
        <dbReference type="ARBA" id="ARBA00023180"/>
    </source>
</evidence>
<evidence type="ECO:0000256" key="5">
    <source>
        <dbReference type="ARBA" id="ARBA00022825"/>
    </source>
</evidence>
<keyword evidence="9" id="KW-0325">Glycoprotein</keyword>
<evidence type="ECO:0000256" key="11">
    <source>
        <dbReference type="RuleBase" id="RU363034"/>
    </source>
</evidence>
<evidence type="ECO:0000256" key="10">
    <source>
        <dbReference type="ARBA" id="ARBA00024195"/>
    </source>
</evidence>
<dbReference type="Gene3D" id="2.40.10.10">
    <property type="entry name" value="Trypsin-like serine proteases"/>
    <property type="match status" value="2"/>
</dbReference>
<evidence type="ECO:0000256" key="8">
    <source>
        <dbReference type="ARBA" id="ARBA00023157"/>
    </source>
</evidence>
<evidence type="ECO:0000259" key="13">
    <source>
        <dbReference type="PROSITE" id="PS50240"/>
    </source>
</evidence>
<dbReference type="GO" id="GO:0006508">
    <property type="term" value="P:proteolysis"/>
    <property type="evidence" value="ECO:0007669"/>
    <property type="project" value="UniProtKB-KW"/>
</dbReference>
<gene>
    <name evidence="15" type="ORF">NQ318_004035</name>
</gene>
<feature type="signal peptide" evidence="12">
    <location>
        <begin position="1"/>
        <end position="21"/>
    </location>
</feature>
<dbReference type="SMART" id="SM00680">
    <property type="entry name" value="CLIP"/>
    <property type="match status" value="3"/>
</dbReference>
<keyword evidence="3 12" id="KW-0732">Signal</keyword>